<dbReference type="PANTHER" id="PTHR43353:SF3">
    <property type="entry name" value="ALDEHYDE DEHYDROGENASE-RELATED"/>
    <property type="match status" value="1"/>
</dbReference>
<comment type="caution">
    <text evidence="4">The sequence shown here is derived from an EMBL/GenBank/DDBJ whole genome shotgun (WGS) entry which is preliminary data.</text>
</comment>
<dbReference type="InterPro" id="IPR016161">
    <property type="entry name" value="Ald_DH/histidinol_DH"/>
</dbReference>
<sequence length="507" mass="53131">MTYAAGVDPRTANPLPAVTEETSEQQVDNIAERAATACAGLEAMGRHGRGELLDTMADAVERHRDELVETAALETGFTTGKLEGELTRAGYQLRFFADVIRDGGYLEATIDRARTTPMGPRPDLRRLLLPIGPVAVFGASNFPFAFSVLGGDTASALAAGCPVVVKAHASHPATSKLSFDVLAEAIAGTPAPVAALGIVYGREAGARLVAHPAIRAVGFTGSLGGGNALLDIINRRPDPIPFYGELSSINPVIVTPTAAAERGEAIAADLVTSFTLGAGQLCTKPGLVLVPDNAGGDALVRAVDKAVAEVASAPLLNERIFDSYRSGTRELREHPRVSALGAPDENPAAGFTVEPMAFETGIDDLHEGLVTEIFGPVTVLVRYPAAHPDVATRSALAVLPYSLTATIIHAAGEDELLARLTDITRPAAGRIVYNGFPTGVAVSWAQTHGGPWPSTNSLHTSVGATAIRRFLRPVTYQNAPESILPEELRDGYEAIVRRLDGVVTLPG</sequence>
<dbReference type="EMBL" id="CCBB010000001">
    <property type="protein sequence ID" value="CDO06724.1"/>
    <property type="molecule type" value="Genomic_DNA"/>
</dbReference>
<organism evidence="4 5">
    <name type="scientific">Mycolicibacterium cosmeticum</name>
    <dbReference type="NCBI Taxonomy" id="258533"/>
    <lineage>
        <taxon>Bacteria</taxon>
        <taxon>Bacillati</taxon>
        <taxon>Actinomycetota</taxon>
        <taxon>Actinomycetes</taxon>
        <taxon>Mycobacteriales</taxon>
        <taxon>Mycobacteriaceae</taxon>
        <taxon>Mycolicibacterium</taxon>
    </lineage>
</organism>
<evidence type="ECO:0000313" key="4">
    <source>
        <dbReference type="EMBL" id="CDO06724.1"/>
    </source>
</evidence>
<dbReference type="InterPro" id="IPR016163">
    <property type="entry name" value="Ald_DH_C"/>
</dbReference>
<name>W9ALY5_MYCCO</name>
<evidence type="ECO:0000313" key="5">
    <source>
        <dbReference type="Proteomes" id="UP000028870"/>
    </source>
</evidence>
<dbReference type="CDD" id="cd07129">
    <property type="entry name" value="ALDH_KGSADH"/>
    <property type="match status" value="1"/>
</dbReference>
<dbReference type="STRING" id="258533.BN977_01517"/>
<keyword evidence="1" id="KW-0560">Oxidoreductase</keyword>
<dbReference type="eggNOG" id="COG1012">
    <property type="taxonomic scope" value="Bacteria"/>
</dbReference>
<dbReference type="InterPro" id="IPR016162">
    <property type="entry name" value="Ald_DH_N"/>
</dbReference>
<evidence type="ECO:0000259" key="3">
    <source>
        <dbReference type="Pfam" id="PF00171"/>
    </source>
</evidence>
<dbReference type="InterPro" id="IPR050740">
    <property type="entry name" value="Aldehyde_DH_Superfamily"/>
</dbReference>
<protein>
    <submittedName>
        <fullName evidence="4">Aldehyde dehydrogenase</fullName>
    </submittedName>
</protein>
<proteinExistence type="predicted"/>
<reference evidence="4" key="2">
    <citation type="submission" date="2014-03" db="EMBL/GenBank/DDBJ databases">
        <authorList>
            <person name="Urmite Genomes"/>
        </authorList>
    </citation>
    <scope>NUCLEOTIDE SEQUENCE</scope>
    <source>
        <strain evidence="4">DSM 44829</strain>
    </source>
</reference>
<reference evidence="4" key="1">
    <citation type="submission" date="2014-03" db="EMBL/GenBank/DDBJ databases">
        <title>Draft Genome Sequence of Mycobacterium cosmeticum DSM 44829.</title>
        <authorList>
            <person name="Croce O."/>
            <person name="Robert C."/>
            <person name="Raoult D."/>
            <person name="Drancourt M."/>
        </authorList>
    </citation>
    <scope>NUCLEOTIDE SEQUENCE [LARGE SCALE GENOMIC DNA]</scope>
    <source>
        <strain evidence="4">DSM 44829</strain>
    </source>
</reference>
<dbReference type="Gene3D" id="3.40.309.10">
    <property type="entry name" value="Aldehyde Dehydrogenase, Chain A, domain 2"/>
    <property type="match status" value="1"/>
</dbReference>
<feature type="domain" description="Aldehyde dehydrogenase" evidence="3">
    <location>
        <begin position="7"/>
        <end position="384"/>
    </location>
</feature>
<dbReference type="Gene3D" id="3.40.605.10">
    <property type="entry name" value="Aldehyde Dehydrogenase, Chain A, domain 1"/>
    <property type="match status" value="1"/>
</dbReference>
<feature type="region of interest" description="Disordered" evidence="2">
    <location>
        <begin position="1"/>
        <end position="23"/>
    </location>
</feature>
<keyword evidence="5" id="KW-1185">Reference proteome</keyword>
<evidence type="ECO:0000256" key="1">
    <source>
        <dbReference type="ARBA" id="ARBA00023002"/>
    </source>
</evidence>
<dbReference type="GO" id="GO:0016620">
    <property type="term" value="F:oxidoreductase activity, acting on the aldehyde or oxo group of donors, NAD or NADP as acceptor"/>
    <property type="evidence" value="ECO:0007669"/>
    <property type="project" value="InterPro"/>
</dbReference>
<dbReference type="AlphaFoldDB" id="W9ALY5"/>
<dbReference type="InterPro" id="IPR044151">
    <property type="entry name" value="ALDH_KGSADH"/>
</dbReference>
<dbReference type="OrthoDB" id="9770537at2"/>
<dbReference type="SUPFAM" id="SSF53720">
    <property type="entry name" value="ALDH-like"/>
    <property type="match status" value="1"/>
</dbReference>
<dbReference type="Proteomes" id="UP000028870">
    <property type="component" value="Unassembled WGS sequence"/>
</dbReference>
<accession>W9ALY5</accession>
<gene>
    <name evidence="4" type="ORF">BN977_01517</name>
</gene>
<dbReference type="PANTHER" id="PTHR43353">
    <property type="entry name" value="SUCCINATE-SEMIALDEHYDE DEHYDROGENASE, MITOCHONDRIAL"/>
    <property type="match status" value="1"/>
</dbReference>
<dbReference type="InterPro" id="IPR015590">
    <property type="entry name" value="Aldehyde_DH_dom"/>
</dbReference>
<dbReference type="RefSeq" id="WP_036396929.1">
    <property type="nucleotide sequence ID" value="NZ_CCBB010000001.1"/>
</dbReference>
<evidence type="ECO:0000256" key="2">
    <source>
        <dbReference type="SAM" id="MobiDB-lite"/>
    </source>
</evidence>
<dbReference type="Pfam" id="PF00171">
    <property type="entry name" value="Aldedh"/>
    <property type="match status" value="1"/>
</dbReference>